<feature type="compositionally biased region" description="Low complexity" evidence="2">
    <location>
        <begin position="102"/>
        <end position="118"/>
    </location>
</feature>
<dbReference type="InterPro" id="IPR018648">
    <property type="entry name" value="DUF2076"/>
</dbReference>
<name>A0A2R8CN42_9GAMM</name>
<dbReference type="OrthoDB" id="122910at2"/>
<reference evidence="4" key="1">
    <citation type="submission" date="2018-03" db="EMBL/GenBank/DDBJ databases">
        <authorList>
            <person name="Navarro De La Torre S."/>
        </authorList>
    </citation>
    <scope>NUCLEOTIDE SEQUENCE [LARGE SCALE GENOMIC DNA]</scope>
    <source>
        <strain evidence="4">EAod3</strain>
    </source>
</reference>
<dbReference type="Proteomes" id="UP000244934">
    <property type="component" value="Unassembled WGS sequence"/>
</dbReference>
<feature type="compositionally biased region" description="Polar residues" evidence="2">
    <location>
        <begin position="119"/>
        <end position="131"/>
    </location>
</feature>
<feature type="region of interest" description="Disordered" evidence="2">
    <location>
        <begin position="89"/>
        <end position="135"/>
    </location>
</feature>
<feature type="compositionally biased region" description="Basic and acidic residues" evidence="2">
    <location>
        <begin position="90"/>
        <end position="101"/>
    </location>
</feature>
<evidence type="ECO:0000256" key="2">
    <source>
        <dbReference type="SAM" id="MobiDB-lite"/>
    </source>
</evidence>
<evidence type="ECO:0000313" key="3">
    <source>
        <dbReference type="EMBL" id="SPJ34252.1"/>
    </source>
</evidence>
<protein>
    <recommendedName>
        <fullName evidence="5">Periplasmic ligand-binding sensor protein</fullName>
    </recommendedName>
</protein>
<accession>A0A2R8CN42</accession>
<dbReference type="EMBL" id="ONZI01000003">
    <property type="protein sequence ID" value="SPJ34252.1"/>
    <property type="molecule type" value="Genomic_DNA"/>
</dbReference>
<sequence>MARSEQEMIDGLFSRLKEAEAQTGERDAKAQACIDDHVRDQPGAPYYMAQTILVQEAAIKRLNARVEALEKQKSEKRSSGGFLAGIFGADQREEPANERGRAPGASSASGRSPASGPGQNWQTNGPASSAPGNAMRGGSGFLGGALQTAAGVAGGMMLGNMLTGMFGHHNSEEIVDVIEDPVGTDHQNDQEGMGGGDPGADQSGFAQTDYDPQSDAPQDDAGFQDDGSLFGGDAGGFDDFDEV</sequence>
<keyword evidence="4" id="KW-1185">Reference proteome</keyword>
<feature type="coiled-coil region" evidence="1">
    <location>
        <begin position="52"/>
        <end position="79"/>
    </location>
</feature>
<keyword evidence="1" id="KW-0175">Coiled coil</keyword>
<evidence type="ECO:0008006" key="5">
    <source>
        <dbReference type="Google" id="ProtNLM"/>
    </source>
</evidence>
<organism evidence="3 4">
    <name type="scientific">Kushneria phyllosphaerae</name>
    <dbReference type="NCBI Taxonomy" id="2100822"/>
    <lineage>
        <taxon>Bacteria</taxon>
        <taxon>Pseudomonadati</taxon>
        <taxon>Pseudomonadota</taxon>
        <taxon>Gammaproteobacteria</taxon>
        <taxon>Oceanospirillales</taxon>
        <taxon>Halomonadaceae</taxon>
        <taxon>Kushneria</taxon>
    </lineage>
</organism>
<dbReference type="AlphaFoldDB" id="A0A2R8CN42"/>
<proteinExistence type="predicted"/>
<feature type="region of interest" description="Disordered" evidence="2">
    <location>
        <begin position="182"/>
        <end position="243"/>
    </location>
</feature>
<evidence type="ECO:0000256" key="1">
    <source>
        <dbReference type="SAM" id="Coils"/>
    </source>
</evidence>
<dbReference type="Pfam" id="PF09849">
    <property type="entry name" value="DUF2076"/>
    <property type="match status" value="1"/>
</dbReference>
<dbReference type="RefSeq" id="WP_108843065.1">
    <property type="nucleotide sequence ID" value="NZ_ONZI01000003.1"/>
</dbReference>
<evidence type="ECO:0000313" key="4">
    <source>
        <dbReference type="Proteomes" id="UP000244934"/>
    </source>
</evidence>
<gene>
    <name evidence="3" type="ORF">KSP9073_02286</name>
</gene>